<proteinExistence type="predicted"/>
<evidence type="ECO:0000313" key="3">
    <source>
        <dbReference type="Proteomes" id="UP001203687"/>
    </source>
</evidence>
<keyword evidence="1" id="KW-0472">Membrane</keyword>
<sequence length="159" mass="18408">MKKNTILYVLLFFLIIVNGFFLFNYIGKGKSKKGHSKQKDKNFIVKELGFNEEQIAQFRENSVGHHETIVRLNDDVKNLKDELFSKLSEEAVSDAVIDSITSLICDKEKEKDKEVFSHFKMIQELSDDKQKEKFKMIIMDALRQGERGEGGGHRPPRNN</sequence>
<dbReference type="RefSeq" id="WP_248411788.1">
    <property type="nucleotide sequence ID" value="NZ_JALPQF010000002.1"/>
</dbReference>
<accession>A0ABT0H620</accession>
<feature type="transmembrane region" description="Helical" evidence="1">
    <location>
        <begin position="6"/>
        <end position="27"/>
    </location>
</feature>
<keyword evidence="1" id="KW-1133">Transmembrane helix</keyword>
<organism evidence="2 3">
    <name type="scientific">Psychroserpens algicola</name>
    <dbReference type="NCBI Taxonomy" id="1719034"/>
    <lineage>
        <taxon>Bacteria</taxon>
        <taxon>Pseudomonadati</taxon>
        <taxon>Bacteroidota</taxon>
        <taxon>Flavobacteriia</taxon>
        <taxon>Flavobacteriales</taxon>
        <taxon>Flavobacteriaceae</taxon>
        <taxon>Psychroserpens</taxon>
    </lineage>
</organism>
<evidence type="ECO:0008006" key="4">
    <source>
        <dbReference type="Google" id="ProtNLM"/>
    </source>
</evidence>
<dbReference type="Gene3D" id="1.20.120.1490">
    <property type="match status" value="1"/>
</dbReference>
<name>A0ABT0H620_9FLAO</name>
<protein>
    <recommendedName>
        <fullName evidence="4">Heavy-metal resistance</fullName>
    </recommendedName>
</protein>
<gene>
    <name evidence="2" type="ORF">MUY34_02490</name>
</gene>
<keyword evidence="3" id="KW-1185">Reference proteome</keyword>
<comment type="caution">
    <text evidence="2">The sequence shown here is derived from an EMBL/GenBank/DDBJ whole genome shotgun (WGS) entry which is preliminary data.</text>
</comment>
<evidence type="ECO:0000256" key="1">
    <source>
        <dbReference type="SAM" id="Phobius"/>
    </source>
</evidence>
<keyword evidence="1" id="KW-0812">Transmembrane</keyword>
<evidence type="ECO:0000313" key="2">
    <source>
        <dbReference type="EMBL" id="MCK8479469.1"/>
    </source>
</evidence>
<reference evidence="2" key="1">
    <citation type="submission" date="2022-04" db="EMBL/GenBank/DDBJ databases">
        <authorList>
            <person name="Ren T."/>
        </authorList>
    </citation>
    <scope>NUCLEOTIDE SEQUENCE</scope>
    <source>
        <strain evidence="2">F63249</strain>
    </source>
</reference>
<dbReference type="Proteomes" id="UP001203687">
    <property type="component" value="Unassembled WGS sequence"/>
</dbReference>
<dbReference type="EMBL" id="JALPQF010000002">
    <property type="protein sequence ID" value="MCK8479469.1"/>
    <property type="molecule type" value="Genomic_DNA"/>
</dbReference>